<dbReference type="CDD" id="cd07043">
    <property type="entry name" value="STAS_anti-anti-sigma_factors"/>
    <property type="match status" value="1"/>
</dbReference>
<dbReference type="PROSITE" id="PS50801">
    <property type="entry name" value="STAS"/>
    <property type="match status" value="1"/>
</dbReference>
<name>A0A4R0J288_9ACTN</name>
<dbReference type="EMBL" id="SJKC01000002">
    <property type="protein sequence ID" value="TCC38128.1"/>
    <property type="molecule type" value="Genomic_DNA"/>
</dbReference>
<organism evidence="3 5">
    <name type="scientific">Kribbella speibonae</name>
    <dbReference type="NCBI Taxonomy" id="1572660"/>
    <lineage>
        <taxon>Bacteria</taxon>
        <taxon>Bacillati</taxon>
        <taxon>Actinomycetota</taxon>
        <taxon>Actinomycetes</taxon>
        <taxon>Propionibacteriales</taxon>
        <taxon>Kribbellaceae</taxon>
        <taxon>Kribbella</taxon>
    </lineage>
</organism>
<dbReference type="Gene3D" id="3.30.750.24">
    <property type="entry name" value="STAS domain"/>
    <property type="match status" value="1"/>
</dbReference>
<dbReference type="SUPFAM" id="SSF52091">
    <property type="entry name" value="SpoIIaa-like"/>
    <property type="match status" value="1"/>
</dbReference>
<dbReference type="InterPro" id="IPR002645">
    <property type="entry name" value="STAS_dom"/>
</dbReference>
<dbReference type="InterPro" id="IPR036513">
    <property type="entry name" value="STAS_dom_sf"/>
</dbReference>
<dbReference type="AlphaFoldDB" id="A0A4R0J288"/>
<evidence type="ECO:0000313" key="2">
    <source>
        <dbReference type="EMBL" id="TCC23829.1"/>
    </source>
</evidence>
<keyword evidence="4" id="KW-1185">Reference proteome</keyword>
<dbReference type="Pfam" id="PF13466">
    <property type="entry name" value="STAS_2"/>
    <property type="match status" value="1"/>
</dbReference>
<sequence length="141" mass="15088">MKTPRAIRSARRPAEASGPFVCSWSSVGDCAIVRVAGTVDVRTAPTFAHELQHVITTKLPRLVVDLRRVTAMEATGLDVLADAHDLAVDHGGWLRASGAGQWLADLIRATGTNRPLDHYPTLSDALPSYRPAIARPASPMG</sequence>
<gene>
    <name evidence="2" type="ORF">E0H58_18950</name>
    <name evidence="3" type="ORF">E0H92_16890</name>
</gene>
<protein>
    <submittedName>
        <fullName evidence="3">Anti-sigma factor antagonist</fullName>
    </submittedName>
</protein>
<evidence type="ECO:0000313" key="5">
    <source>
        <dbReference type="Proteomes" id="UP000294225"/>
    </source>
</evidence>
<dbReference type="EMBL" id="SJJY01000003">
    <property type="protein sequence ID" value="TCC23829.1"/>
    <property type="molecule type" value="Genomic_DNA"/>
</dbReference>
<accession>A0A4R0J288</accession>
<dbReference type="RefSeq" id="WP_131462692.1">
    <property type="nucleotide sequence ID" value="NZ_SJJY01000003.1"/>
</dbReference>
<dbReference type="Proteomes" id="UP000292385">
    <property type="component" value="Unassembled WGS sequence"/>
</dbReference>
<dbReference type="Proteomes" id="UP000294225">
    <property type="component" value="Unassembled WGS sequence"/>
</dbReference>
<comment type="caution">
    <text evidence="3">The sequence shown here is derived from an EMBL/GenBank/DDBJ whole genome shotgun (WGS) entry which is preliminary data.</text>
</comment>
<evidence type="ECO:0000313" key="3">
    <source>
        <dbReference type="EMBL" id="TCC38128.1"/>
    </source>
</evidence>
<feature type="domain" description="STAS" evidence="1">
    <location>
        <begin position="32"/>
        <end position="129"/>
    </location>
</feature>
<dbReference type="PANTHER" id="PTHR33495">
    <property type="entry name" value="ANTI-SIGMA FACTOR ANTAGONIST TM_1081-RELATED-RELATED"/>
    <property type="match status" value="1"/>
</dbReference>
<reference evidence="4 5" key="1">
    <citation type="submission" date="2019-02" db="EMBL/GenBank/DDBJ databases">
        <title>Kribbella capetownensis sp. nov. and Kribbella speibonae sp. nov., isolated from soil.</title>
        <authorList>
            <person name="Curtis S.M."/>
            <person name="Norton I."/>
            <person name="Everest G.J."/>
            <person name="Meyers P.R."/>
        </authorList>
    </citation>
    <scope>NUCLEOTIDE SEQUENCE [LARGE SCALE GENOMIC DNA]</scope>
    <source>
        <strain evidence="2 4">SK5</strain>
        <strain evidence="3 5">YM55</strain>
    </source>
</reference>
<proteinExistence type="predicted"/>
<dbReference type="GO" id="GO:0043856">
    <property type="term" value="F:anti-sigma factor antagonist activity"/>
    <property type="evidence" value="ECO:0007669"/>
    <property type="project" value="TreeGrafter"/>
</dbReference>
<evidence type="ECO:0000259" key="1">
    <source>
        <dbReference type="PROSITE" id="PS50801"/>
    </source>
</evidence>
<dbReference type="InterPro" id="IPR058548">
    <property type="entry name" value="MlaB-like_STAS"/>
</dbReference>
<dbReference type="PANTHER" id="PTHR33495:SF2">
    <property type="entry name" value="ANTI-SIGMA FACTOR ANTAGONIST TM_1081-RELATED"/>
    <property type="match status" value="1"/>
</dbReference>
<evidence type="ECO:0000313" key="4">
    <source>
        <dbReference type="Proteomes" id="UP000292385"/>
    </source>
</evidence>